<dbReference type="Pfam" id="PF04613">
    <property type="entry name" value="LpxD"/>
    <property type="match status" value="1"/>
</dbReference>
<evidence type="ECO:0000256" key="2">
    <source>
        <dbReference type="ARBA" id="ARBA00022556"/>
    </source>
</evidence>
<dbReference type="Gene3D" id="3.40.1390.10">
    <property type="entry name" value="MurE/MurF, N-terminal domain"/>
    <property type="match status" value="1"/>
</dbReference>
<dbReference type="CDD" id="cd03352">
    <property type="entry name" value="LbH_LpxD"/>
    <property type="match status" value="1"/>
</dbReference>
<dbReference type="NCBIfam" id="NF002060">
    <property type="entry name" value="PRK00892.1"/>
    <property type="match status" value="1"/>
</dbReference>
<evidence type="ECO:0000256" key="5">
    <source>
        <dbReference type="ARBA" id="ARBA00023098"/>
    </source>
</evidence>
<dbReference type="GO" id="GO:0016410">
    <property type="term" value="F:N-acyltransferase activity"/>
    <property type="evidence" value="ECO:0007669"/>
    <property type="project" value="InterPro"/>
</dbReference>
<dbReference type="PANTHER" id="PTHR43378">
    <property type="entry name" value="UDP-3-O-ACYLGLUCOSAMINE N-ACYLTRANSFERASE"/>
    <property type="match status" value="1"/>
</dbReference>
<dbReference type="Proteomes" id="UP000323917">
    <property type="component" value="Chromosome"/>
</dbReference>
<evidence type="ECO:0000256" key="8">
    <source>
        <dbReference type="SAM" id="Coils"/>
    </source>
</evidence>
<dbReference type="RefSeq" id="WP_148073440.1">
    <property type="nucleotide sequence ID" value="NZ_CP042913.1"/>
</dbReference>
<dbReference type="InterPro" id="IPR007691">
    <property type="entry name" value="LpxD"/>
</dbReference>
<dbReference type="SUPFAM" id="SSF51161">
    <property type="entry name" value="Trimeric LpxA-like enzymes"/>
    <property type="match status" value="1"/>
</dbReference>
<proteinExistence type="inferred from homology"/>
<dbReference type="InterPro" id="IPR011004">
    <property type="entry name" value="Trimer_LpxA-like_sf"/>
</dbReference>
<keyword evidence="4 7" id="KW-0677">Repeat</keyword>
<comment type="subunit">
    <text evidence="7">Homotrimer.</text>
</comment>
<keyword evidence="8" id="KW-0175">Coiled coil</keyword>
<evidence type="ECO:0000313" key="11">
    <source>
        <dbReference type="Proteomes" id="UP000323917"/>
    </source>
</evidence>
<comment type="function">
    <text evidence="7">Catalyzes the N-acylation of UDP-3-O-acylglucosamine using 3-hydroxyacyl-ACP as the acyl donor. Is involved in the biosynthesis of lipid A, a phosphorylated glycolipid that anchors the lipopolysaccharide to the outer membrane of the cell.</text>
</comment>
<organism evidence="10 11">
    <name type="scientific">Bythopirellula goksoeyrii</name>
    <dbReference type="NCBI Taxonomy" id="1400387"/>
    <lineage>
        <taxon>Bacteria</taxon>
        <taxon>Pseudomonadati</taxon>
        <taxon>Planctomycetota</taxon>
        <taxon>Planctomycetia</taxon>
        <taxon>Pirellulales</taxon>
        <taxon>Lacipirellulaceae</taxon>
        <taxon>Bythopirellula</taxon>
    </lineage>
</organism>
<feature type="active site" description="Proton acceptor" evidence="7">
    <location>
        <position position="238"/>
    </location>
</feature>
<dbReference type="GO" id="GO:0103118">
    <property type="term" value="F:UDP-3-O-[(3R)-3-hydroxyacyl]-glucosamine N-acyltransferase activity"/>
    <property type="evidence" value="ECO:0007669"/>
    <property type="project" value="UniProtKB-EC"/>
</dbReference>
<comment type="catalytic activity">
    <reaction evidence="7">
        <text>a UDP-3-O-[(3R)-3-hydroxyacyl]-alpha-D-glucosamine + a (3R)-hydroxyacyl-[ACP] = a UDP-2-N,3-O-bis[(3R)-3-hydroxyacyl]-alpha-D-glucosamine + holo-[ACP] + H(+)</text>
        <dbReference type="Rhea" id="RHEA:53836"/>
        <dbReference type="Rhea" id="RHEA-COMP:9685"/>
        <dbReference type="Rhea" id="RHEA-COMP:9945"/>
        <dbReference type="ChEBI" id="CHEBI:15378"/>
        <dbReference type="ChEBI" id="CHEBI:64479"/>
        <dbReference type="ChEBI" id="CHEBI:78827"/>
        <dbReference type="ChEBI" id="CHEBI:137740"/>
        <dbReference type="ChEBI" id="CHEBI:137748"/>
        <dbReference type="EC" id="2.3.1.191"/>
    </reaction>
</comment>
<keyword evidence="11" id="KW-1185">Reference proteome</keyword>
<gene>
    <name evidence="7 10" type="primary">lpxD</name>
    <name evidence="10" type="ORF">Pr1d_21360</name>
</gene>
<evidence type="ECO:0000259" key="9">
    <source>
        <dbReference type="Pfam" id="PF04613"/>
    </source>
</evidence>
<evidence type="ECO:0000256" key="7">
    <source>
        <dbReference type="HAMAP-Rule" id="MF_00523"/>
    </source>
</evidence>
<keyword evidence="6 7" id="KW-0012">Acyltransferase</keyword>
<dbReference type="UniPathway" id="UPA00973"/>
<dbReference type="Gene3D" id="2.160.10.10">
    <property type="entry name" value="Hexapeptide repeat proteins"/>
    <property type="match status" value="1"/>
</dbReference>
<sequence length="355" mass="37106">MPTPLAELAQLVSGQLRGVGTTPIHGFATLDVAQAGEITLVDNSDRAAALEDSPAVAAIVPAVFPESTKPTIVVSDVHAAFAQIVTYFRPLRKRSNCGMSPSAWISPTARLAGDVQIHPGATIGDEVIIGSGSIVHSGARIMAGCVIGKGTTLFPNVVLYEDTHVGDRVILHAGAVLGAYGFGYREIDGQHTLASQLGNVVIEDDVEIGACATIDRGTYGATTIGAGTKIDNLVQIAHNCRLGQHNLICSQVGIAGSTTTGDRVVMAGQVGVRDHVHIGDGAVLCSKAGVPNSVSAGEVMLGQPATPLRRQKLQMAAIAKLPEMRRDFRQLQHQLAKLQEQLVADNEEQLGEQAA</sequence>
<dbReference type="InterPro" id="IPR001451">
    <property type="entry name" value="Hexapep"/>
</dbReference>
<evidence type="ECO:0000256" key="1">
    <source>
        <dbReference type="ARBA" id="ARBA00022516"/>
    </source>
</evidence>
<dbReference type="EC" id="2.3.1.191" evidence="7"/>
<dbReference type="AlphaFoldDB" id="A0A5B9QAS0"/>
<evidence type="ECO:0000313" key="10">
    <source>
        <dbReference type="EMBL" id="QEG34849.1"/>
    </source>
</evidence>
<evidence type="ECO:0000256" key="6">
    <source>
        <dbReference type="ARBA" id="ARBA00023315"/>
    </source>
</evidence>
<protein>
    <recommendedName>
        <fullName evidence="7">UDP-3-O-acylglucosamine N-acyltransferase</fullName>
        <ecNumber evidence="7">2.3.1.191</ecNumber>
    </recommendedName>
</protein>
<keyword evidence="3 7" id="KW-0808">Transferase</keyword>
<name>A0A5B9QAS0_9BACT</name>
<dbReference type="GO" id="GO:0016020">
    <property type="term" value="C:membrane"/>
    <property type="evidence" value="ECO:0007669"/>
    <property type="project" value="GOC"/>
</dbReference>
<comment type="pathway">
    <text evidence="7">Bacterial outer membrane biogenesis; LPS lipid A biosynthesis.</text>
</comment>
<dbReference type="NCBIfam" id="TIGR01853">
    <property type="entry name" value="lipid_A_lpxD"/>
    <property type="match status" value="1"/>
</dbReference>
<evidence type="ECO:0000256" key="3">
    <source>
        <dbReference type="ARBA" id="ARBA00022679"/>
    </source>
</evidence>
<dbReference type="InterPro" id="IPR020573">
    <property type="entry name" value="UDP_GlcNAc_AcTrfase_non-rep"/>
</dbReference>
<dbReference type="OrthoDB" id="9784739at2"/>
<keyword evidence="1 7" id="KW-0444">Lipid biosynthesis</keyword>
<dbReference type="Pfam" id="PF00132">
    <property type="entry name" value="Hexapep"/>
    <property type="match status" value="2"/>
</dbReference>
<dbReference type="PANTHER" id="PTHR43378:SF2">
    <property type="entry name" value="UDP-3-O-ACYLGLUCOSAMINE N-ACYLTRANSFERASE 1, MITOCHONDRIAL-RELATED"/>
    <property type="match status" value="1"/>
</dbReference>
<keyword evidence="5 7" id="KW-0443">Lipid metabolism</keyword>
<reference evidence="10 11" key="1">
    <citation type="submission" date="2019-08" db="EMBL/GenBank/DDBJ databases">
        <title>Deep-cultivation of Planctomycetes and their phenomic and genomic characterization uncovers novel biology.</title>
        <authorList>
            <person name="Wiegand S."/>
            <person name="Jogler M."/>
            <person name="Boedeker C."/>
            <person name="Pinto D."/>
            <person name="Vollmers J."/>
            <person name="Rivas-Marin E."/>
            <person name="Kohn T."/>
            <person name="Peeters S.H."/>
            <person name="Heuer A."/>
            <person name="Rast P."/>
            <person name="Oberbeckmann S."/>
            <person name="Bunk B."/>
            <person name="Jeske O."/>
            <person name="Meyerdierks A."/>
            <person name="Storesund J.E."/>
            <person name="Kallscheuer N."/>
            <person name="Luecker S."/>
            <person name="Lage O.M."/>
            <person name="Pohl T."/>
            <person name="Merkel B.J."/>
            <person name="Hornburger P."/>
            <person name="Mueller R.-W."/>
            <person name="Bruemmer F."/>
            <person name="Labrenz M."/>
            <person name="Spormann A.M."/>
            <person name="Op den Camp H."/>
            <person name="Overmann J."/>
            <person name="Amann R."/>
            <person name="Jetten M.S.M."/>
            <person name="Mascher T."/>
            <person name="Medema M.H."/>
            <person name="Devos D.P."/>
            <person name="Kaster A.-K."/>
            <person name="Ovreas L."/>
            <person name="Rohde M."/>
            <person name="Galperin M.Y."/>
            <person name="Jogler C."/>
        </authorList>
    </citation>
    <scope>NUCLEOTIDE SEQUENCE [LARGE SCALE GENOMIC DNA]</scope>
    <source>
        <strain evidence="10 11">Pr1d</strain>
    </source>
</reference>
<dbReference type="KEGG" id="bgok:Pr1d_21360"/>
<comment type="similarity">
    <text evidence="7">Belongs to the transferase hexapeptide repeat family. LpxD subfamily.</text>
</comment>
<keyword evidence="2 7" id="KW-0441">Lipid A biosynthesis</keyword>
<evidence type="ECO:0000256" key="4">
    <source>
        <dbReference type="ARBA" id="ARBA00022737"/>
    </source>
</evidence>
<feature type="coiled-coil region" evidence="8">
    <location>
        <begin position="321"/>
        <end position="348"/>
    </location>
</feature>
<feature type="domain" description="UDP-3-O-[3-hydroxymyristoyl] glucosamine N-acyltransferase non-repeat region" evidence="9">
    <location>
        <begin position="23"/>
        <end position="86"/>
    </location>
</feature>
<dbReference type="EMBL" id="CP042913">
    <property type="protein sequence ID" value="QEG34849.1"/>
    <property type="molecule type" value="Genomic_DNA"/>
</dbReference>
<accession>A0A5B9QAS0</accession>
<dbReference type="GO" id="GO:0009245">
    <property type="term" value="P:lipid A biosynthetic process"/>
    <property type="evidence" value="ECO:0007669"/>
    <property type="project" value="UniProtKB-UniRule"/>
</dbReference>
<dbReference type="HAMAP" id="MF_00523">
    <property type="entry name" value="LpxD"/>
    <property type="match status" value="1"/>
</dbReference>